<evidence type="ECO:0000256" key="2">
    <source>
        <dbReference type="SAM" id="Phobius"/>
    </source>
</evidence>
<feature type="region of interest" description="Disordered" evidence="1">
    <location>
        <begin position="448"/>
        <end position="481"/>
    </location>
</feature>
<gene>
    <name evidence="5" type="primary">LOC125179248</name>
</gene>
<protein>
    <submittedName>
        <fullName evidence="5">Uncharacterized protein LOC125179248</fullName>
    </submittedName>
</protein>
<feature type="chain" id="PRO_5036986432" evidence="3">
    <location>
        <begin position="22"/>
        <end position="570"/>
    </location>
</feature>
<feature type="signal peptide" evidence="3">
    <location>
        <begin position="1"/>
        <end position="21"/>
    </location>
</feature>
<keyword evidence="2" id="KW-1133">Transmembrane helix</keyword>
<dbReference type="Proteomes" id="UP000694843">
    <property type="component" value="Unplaced"/>
</dbReference>
<organism evidence="4 5">
    <name type="scientific">Hyalella azteca</name>
    <name type="common">Amphipod</name>
    <dbReference type="NCBI Taxonomy" id="294128"/>
    <lineage>
        <taxon>Eukaryota</taxon>
        <taxon>Metazoa</taxon>
        <taxon>Ecdysozoa</taxon>
        <taxon>Arthropoda</taxon>
        <taxon>Crustacea</taxon>
        <taxon>Multicrustacea</taxon>
        <taxon>Malacostraca</taxon>
        <taxon>Eumalacostraca</taxon>
        <taxon>Peracarida</taxon>
        <taxon>Amphipoda</taxon>
        <taxon>Senticaudata</taxon>
        <taxon>Talitrida</taxon>
        <taxon>Talitroidea</taxon>
        <taxon>Hyalellidae</taxon>
        <taxon>Hyalella</taxon>
    </lineage>
</organism>
<evidence type="ECO:0000313" key="4">
    <source>
        <dbReference type="Proteomes" id="UP000694843"/>
    </source>
</evidence>
<keyword evidence="2" id="KW-0472">Membrane</keyword>
<keyword evidence="4" id="KW-1185">Reference proteome</keyword>
<dbReference type="GeneID" id="125179248"/>
<evidence type="ECO:0000256" key="3">
    <source>
        <dbReference type="SAM" id="SignalP"/>
    </source>
</evidence>
<keyword evidence="3" id="KW-0732">Signal</keyword>
<keyword evidence="2" id="KW-0812">Transmembrane</keyword>
<feature type="transmembrane region" description="Helical" evidence="2">
    <location>
        <begin position="423"/>
        <end position="444"/>
    </location>
</feature>
<feature type="compositionally biased region" description="Polar residues" evidence="1">
    <location>
        <begin position="463"/>
        <end position="472"/>
    </location>
</feature>
<evidence type="ECO:0000256" key="1">
    <source>
        <dbReference type="SAM" id="MobiDB-lite"/>
    </source>
</evidence>
<reference evidence="5" key="1">
    <citation type="submission" date="2025-08" db="UniProtKB">
        <authorList>
            <consortium name="RefSeq"/>
        </authorList>
    </citation>
    <scope>IDENTIFICATION</scope>
    <source>
        <tissue evidence="5">Whole organism</tissue>
    </source>
</reference>
<dbReference type="KEGG" id="hazt:125179248"/>
<accession>A0A979FWJ9</accession>
<dbReference type="AlphaFoldDB" id="A0A979FWJ9"/>
<dbReference type="RefSeq" id="XP_047740712.1">
    <property type="nucleotide sequence ID" value="XM_047884756.1"/>
</dbReference>
<evidence type="ECO:0000313" key="5">
    <source>
        <dbReference type="RefSeq" id="XP_047740712.1"/>
    </source>
</evidence>
<name>A0A979FWJ9_HYAAZ</name>
<proteinExistence type="predicted"/>
<sequence>MKRIACLAAALFSLVISFISAGEAYSSFELLRKLKITPNSIDFHLPSRERIEVSGPYVTNIDYGTENAHKDFDRLIESDVLEAVAPKTFRAKTHHGSAPKISGPSELYSLDAEELKRNGRHISNSSSSSHDLHDFMPSGTNLTLATAMLNSSQTQNTNWSIARDVAYPNGSRFGAVTSPNQTLVSAHTRPHLATTRLGIPRSQFGHDRPRRSQDSCNEPGCLPPGSVVKCKKNDTVPITENRPVFLNVFPYELQFRIRVVLWFAKNESMDKRANKTKAIHIFRNTITKINDWYQIKIEATTRFSSNNWTIISTIVKENISEHNVTNYTLDDYHFHRLVISISKGDVLWYVGAAPNCPAFYPPKDDGMQDKLSTTTGRSVAAGPEGPSRPSHTDPQGEQADPQEEQADPQGEQADPQEASMLQLVWLLLPAACLLIAIAAVIILLKRRKNKKSTHGTSGGIRNEGSNAPLSDSPSEKRRQTQITRQMSVNSLYYQESPNQVTSQTVVNNLPVHEAKTQITRQMSVNSLYYQEGPNQVTSQTVVDNLPVHETKTQITRQMSVNSLYYQEEPI</sequence>
<feature type="region of interest" description="Disordered" evidence="1">
    <location>
        <begin position="361"/>
        <end position="415"/>
    </location>
</feature>
<feature type="region of interest" description="Disordered" evidence="1">
    <location>
        <begin position="200"/>
        <end position="219"/>
    </location>
</feature>
<feature type="compositionally biased region" description="Basic and acidic residues" evidence="1">
    <location>
        <begin position="204"/>
        <end position="213"/>
    </location>
</feature>